<comment type="caution">
    <text evidence="6">The sequence shown here is derived from an EMBL/GenBank/DDBJ whole genome shotgun (WGS) entry which is preliminary data.</text>
</comment>
<accession>A0A9D1G380</accession>
<evidence type="ECO:0000256" key="2">
    <source>
        <dbReference type="ARBA" id="ARBA00008520"/>
    </source>
</evidence>
<dbReference type="PANTHER" id="PTHR43649">
    <property type="entry name" value="ARABINOSE-BINDING PROTEIN-RELATED"/>
    <property type="match status" value="1"/>
</dbReference>
<evidence type="ECO:0000313" key="7">
    <source>
        <dbReference type="Proteomes" id="UP000824140"/>
    </source>
</evidence>
<gene>
    <name evidence="6" type="ORF">IAA84_13135</name>
</gene>
<dbReference type="GO" id="GO:0030313">
    <property type="term" value="C:cell envelope"/>
    <property type="evidence" value="ECO:0007669"/>
    <property type="project" value="UniProtKB-SubCell"/>
</dbReference>
<keyword evidence="4 5" id="KW-0732">Signal</keyword>
<organism evidence="6 7">
    <name type="scientific">Candidatus Alectryocaccomicrobium excrementavium</name>
    <dbReference type="NCBI Taxonomy" id="2840668"/>
    <lineage>
        <taxon>Bacteria</taxon>
        <taxon>Bacillati</taxon>
        <taxon>Bacillota</taxon>
        <taxon>Clostridia</taxon>
        <taxon>Candidatus Alectryocaccomicrobium</taxon>
    </lineage>
</organism>
<dbReference type="PANTHER" id="PTHR43649:SF31">
    <property type="entry name" value="SN-GLYCEROL-3-PHOSPHATE-BINDING PERIPLASMIC PROTEIN UGPB"/>
    <property type="match status" value="1"/>
</dbReference>
<evidence type="ECO:0000256" key="4">
    <source>
        <dbReference type="ARBA" id="ARBA00022729"/>
    </source>
</evidence>
<name>A0A9D1G380_9FIRM</name>
<comment type="similarity">
    <text evidence="2">Belongs to the bacterial solute-binding protein 1 family.</text>
</comment>
<dbReference type="InterPro" id="IPR050490">
    <property type="entry name" value="Bact_solute-bd_prot1"/>
</dbReference>
<feature type="signal peptide" evidence="5">
    <location>
        <begin position="1"/>
        <end position="23"/>
    </location>
</feature>
<evidence type="ECO:0000256" key="3">
    <source>
        <dbReference type="ARBA" id="ARBA00022448"/>
    </source>
</evidence>
<evidence type="ECO:0000313" key="6">
    <source>
        <dbReference type="EMBL" id="HIS93953.1"/>
    </source>
</evidence>
<dbReference type="Pfam" id="PF01547">
    <property type="entry name" value="SBP_bac_1"/>
    <property type="match status" value="1"/>
</dbReference>
<sequence length="503" mass="56445">MKKTLALALALLLVAAMSIPAIAEEELTDAYKLTDEPVTITLVRSDNSNQPMLADTLVEQYIEKYTGVNLEIEAVAGSDFTTKTEIMIASDNMPDIMYDCYYVDTYASTGIFLNFADYLDIMPNISALFEQYPDLKNLYIDGALYEIPVLGYEVYRMGRSAMIRQDLFEETGMAAPTTWDELYDVLLAIKENHPDMYPIANRNNTANLFTCYAYPFGTGDGVYYEPTKGEYVYGQMSEEFLTLLQWLANAYADGLLDPDYAVCTSTQWQERLASGANCFFFDNPSFAVNFNAALAVDNPEAQFAPMETPAQGETRRSQYYNKHDLGATVVYADTEYPEIVCGLLDFLYSDIGRDLTNWGLEGQQYEVLEDGSKALLPEVIAEFAEASDPIRAFYGSIGGGKLGLARYIDEYANDAFMDEMTASWYEMWGSWEFMDEPVIDPSFTADESEELAELKTNVDTVLTAAYDAFIMGERPVEEFTEVQAEIADDCARICEIYNTAANR</sequence>
<proteinExistence type="inferred from homology"/>
<evidence type="ECO:0000256" key="5">
    <source>
        <dbReference type="SAM" id="SignalP"/>
    </source>
</evidence>
<dbReference type="EMBL" id="DVJN01000250">
    <property type="protein sequence ID" value="HIS93953.1"/>
    <property type="molecule type" value="Genomic_DNA"/>
</dbReference>
<protein>
    <submittedName>
        <fullName evidence="6">Extracellular solute-binding protein</fullName>
    </submittedName>
</protein>
<dbReference type="AlphaFoldDB" id="A0A9D1G380"/>
<dbReference type="Proteomes" id="UP000824140">
    <property type="component" value="Unassembled WGS sequence"/>
</dbReference>
<comment type="subcellular location">
    <subcellularLocation>
        <location evidence="1">Cell envelope</location>
    </subcellularLocation>
</comment>
<reference evidence="6" key="2">
    <citation type="journal article" date="2021" name="PeerJ">
        <title>Extensive microbial diversity within the chicken gut microbiome revealed by metagenomics and culture.</title>
        <authorList>
            <person name="Gilroy R."/>
            <person name="Ravi A."/>
            <person name="Getino M."/>
            <person name="Pursley I."/>
            <person name="Horton D.L."/>
            <person name="Alikhan N.F."/>
            <person name="Baker D."/>
            <person name="Gharbi K."/>
            <person name="Hall N."/>
            <person name="Watson M."/>
            <person name="Adriaenssens E.M."/>
            <person name="Foster-Nyarko E."/>
            <person name="Jarju S."/>
            <person name="Secka A."/>
            <person name="Antonio M."/>
            <person name="Oren A."/>
            <person name="Chaudhuri R.R."/>
            <person name="La Ragione R."/>
            <person name="Hildebrand F."/>
            <person name="Pallen M.J."/>
        </authorList>
    </citation>
    <scope>NUCLEOTIDE SEQUENCE</scope>
    <source>
        <strain evidence="6">13766</strain>
    </source>
</reference>
<dbReference type="SUPFAM" id="SSF53850">
    <property type="entry name" value="Periplasmic binding protein-like II"/>
    <property type="match status" value="1"/>
</dbReference>
<feature type="chain" id="PRO_5039059341" evidence="5">
    <location>
        <begin position="24"/>
        <end position="503"/>
    </location>
</feature>
<dbReference type="InterPro" id="IPR006059">
    <property type="entry name" value="SBP"/>
</dbReference>
<evidence type="ECO:0000256" key="1">
    <source>
        <dbReference type="ARBA" id="ARBA00004196"/>
    </source>
</evidence>
<reference evidence="6" key="1">
    <citation type="submission" date="2020-10" db="EMBL/GenBank/DDBJ databases">
        <authorList>
            <person name="Gilroy R."/>
        </authorList>
    </citation>
    <scope>NUCLEOTIDE SEQUENCE</scope>
    <source>
        <strain evidence="6">13766</strain>
    </source>
</reference>
<keyword evidence="3" id="KW-0813">Transport</keyword>
<dbReference type="Gene3D" id="3.40.190.10">
    <property type="entry name" value="Periplasmic binding protein-like II"/>
    <property type="match status" value="2"/>
</dbReference>